<feature type="transmembrane region" description="Helical" evidence="5">
    <location>
        <begin position="58"/>
        <end position="78"/>
    </location>
</feature>
<keyword evidence="3 5" id="KW-1133">Transmembrane helix</keyword>
<evidence type="ECO:0000313" key="8">
    <source>
        <dbReference type="Proteomes" id="UP001320544"/>
    </source>
</evidence>
<reference evidence="7 8" key="1">
    <citation type="submission" date="2022-01" db="EMBL/GenBank/DDBJ databases">
        <title>Novel bile acid biosynthetic pathways are enriched in the microbiome of centenarians.</title>
        <authorList>
            <person name="Sato Y."/>
            <person name="Atarashi K."/>
            <person name="Plichta R.D."/>
            <person name="Arai Y."/>
            <person name="Sasajima S."/>
            <person name="Kearney M.S."/>
            <person name="Suda W."/>
            <person name="Takeshita K."/>
            <person name="Sasaki T."/>
            <person name="Okamoto S."/>
            <person name="Skelly N.A."/>
            <person name="Okamura Y."/>
            <person name="Vlamakis H."/>
            <person name="Li Y."/>
            <person name="Tanoue T."/>
            <person name="Takei H."/>
            <person name="Nittono H."/>
            <person name="Narushima S."/>
            <person name="Irie J."/>
            <person name="Itoh H."/>
            <person name="Moriya K."/>
            <person name="Sugiura Y."/>
            <person name="Suematsu M."/>
            <person name="Moritoki N."/>
            <person name="Shibata S."/>
            <person name="Littman R.D."/>
            <person name="Fischbach A.M."/>
            <person name="Uwamino Y."/>
            <person name="Inoue T."/>
            <person name="Honda A."/>
            <person name="Hattori M."/>
            <person name="Murai T."/>
            <person name="Xavier J.R."/>
            <person name="Hirose N."/>
            <person name="Honda K."/>
        </authorList>
    </citation>
    <scope>NUCLEOTIDE SEQUENCE [LARGE SCALE GENOMIC DNA]</scope>
    <source>
        <strain evidence="7 8">CE91-St30</strain>
    </source>
</reference>
<feature type="transmembrane region" description="Helical" evidence="5">
    <location>
        <begin position="227"/>
        <end position="250"/>
    </location>
</feature>
<dbReference type="InterPro" id="IPR013525">
    <property type="entry name" value="ABC2_TM"/>
</dbReference>
<feature type="domain" description="ABC-2 type transporter transmembrane" evidence="6">
    <location>
        <begin position="52"/>
        <end position="249"/>
    </location>
</feature>
<feature type="transmembrane region" description="Helical" evidence="5">
    <location>
        <begin position="18"/>
        <end position="38"/>
    </location>
</feature>
<proteinExistence type="predicted"/>
<feature type="transmembrane region" description="Helical" evidence="5">
    <location>
        <begin position="141"/>
        <end position="161"/>
    </location>
</feature>
<evidence type="ECO:0000256" key="5">
    <source>
        <dbReference type="SAM" id="Phobius"/>
    </source>
</evidence>
<evidence type="ECO:0000256" key="3">
    <source>
        <dbReference type="ARBA" id="ARBA00022989"/>
    </source>
</evidence>
<comment type="subcellular location">
    <subcellularLocation>
        <location evidence="1">Membrane</location>
        <topology evidence="1">Multi-pass membrane protein</topology>
    </subcellularLocation>
</comment>
<feature type="transmembrane region" description="Helical" evidence="5">
    <location>
        <begin position="105"/>
        <end position="129"/>
    </location>
</feature>
<sequence length="257" mass="27802">MLNYMKSEWYRIVHGKELYLITGILSAVVLAANVILYAMTFVEDAFPYASVRFSLSNLLYMMTMLFALGGVLVAILYADDRKNGTMKNAIVHGCSRTSLFIGKSLISVAAGLICMAVVLVVYIGSAALLLEGPAAEPAVELLMAVVAALPSVVAIVVLAVALDGFFSKTTTAIVAFVVIVFAIPQVLALIGLRYEPIAELASWFPAVLFGNDVGVWPLDFTMPWEQLLGWAKCMVVGFGWLAVFAVAGLWRARRVEL</sequence>
<feature type="transmembrane region" description="Helical" evidence="5">
    <location>
        <begin position="173"/>
        <end position="194"/>
    </location>
</feature>
<evidence type="ECO:0000256" key="1">
    <source>
        <dbReference type="ARBA" id="ARBA00004141"/>
    </source>
</evidence>
<keyword evidence="2 5" id="KW-0812">Transmembrane</keyword>
<accession>A0ABM7WLP0</accession>
<protein>
    <recommendedName>
        <fullName evidence="6">ABC-2 type transporter transmembrane domain-containing protein</fullName>
    </recommendedName>
</protein>
<dbReference type="Proteomes" id="UP001320544">
    <property type="component" value="Chromosome"/>
</dbReference>
<evidence type="ECO:0000256" key="2">
    <source>
        <dbReference type="ARBA" id="ARBA00022692"/>
    </source>
</evidence>
<name>A0ABM7WLP0_9ACTN</name>
<organism evidence="7 8">
    <name type="scientific">Raoultibacter timonensis</name>
    <dbReference type="NCBI Taxonomy" id="1907662"/>
    <lineage>
        <taxon>Bacteria</taxon>
        <taxon>Bacillati</taxon>
        <taxon>Actinomycetota</taxon>
        <taxon>Coriobacteriia</taxon>
        <taxon>Eggerthellales</taxon>
        <taxon>Eggerthellaceae</taxon>
        <taxon>Raoultibacter</taxon>
    </lineage>
</organism>
<evidence type="ECO:0000313" key="7">
    <source>
        <dbReference type="EMBL" id="BDE97321.1"/>
    </source>
</evidence>
<evidence type="ECO:0000256" key="4">
    <source>
        <dbReference type="ARBA" id="ARBA00023136"/>
    </source>
</evidence>
<evidence type="ECO:0000259" key="6">
    <source>
        <dbReference type="Pfam" id="PF12698"/>
    </source>
</evidence>
<dbReference type="EMBL" id="AP025564">
    <property type="protein sequence ID" value="BDE97321.1"/>
    <property type="molecule type" value="Genomic_DNA"/>
</dbReference>
<gene>
    <name evidence="7" type="ORF">CE91St30_26540</name>
</gene>
<dbReference type="Pfam" id="PF12698">
    <property type="entry name" value="ABC2_membrane_3"/>
    <property type="match status" value="1"/>
</dbReference>
<dbReference type="RefSeq" id="WP_244386567.1">
    <property type="nucleotide sequence ID" value="NZ_AP025564.1"/>
</dbReference>
<keyword evidence="8" id="KW-1185">Reference proteome</keyword>
<keyword evidence="4 5" id="KW-0472">Membrane</keyword>